<gene>
    <name evidence="1" type="ORF">DFH01_04355</name>
</gene>
<reference evidence="2" key="1">
    <citation type="submission" date="2018-05" db="EMBL/GenBank/DDBJ databases">
        <authorList>
            <person name="Du Z."/>
            <person name="Wang X."/>
        </authorList>
    </citation>
    <scope>NUCLEOTIDE SEQUENCE [LARGE SCALE GENOMIC DNA]</scope>
    <source>
        <strain evidence="2">CQN31</strain>
    </source>
</reference>
<evidence type="ECO:0000313" key="2">
    <source>
        <dbReference type="Proteomes" id="UP000245765"/>
    </source>
</evidence>
<dbReference type="Proteomes" id="UP000245765">
    <property type="component" value="Unassembled WGS sequence"/>
</dbReference>
<dbReference type="RefSeq" id="WP_109869139.1">
    <property type="nucleotide sequence ID" value="NZ_QGNA01000001.1"/>
</dbReference>
<dbReference type="AlphaFoldDB" id="A0A317FLT1"/>
<comment type="caution">
    <text evidence="1">The sequence shown here is derived from an EMBL/GenBank/DDBJ whole genome shotgun (WGS) entry which is preliminary data.</text>
</comment>
<dbReference type="OrthoDB" id="7247356at2"/>
<dbReference type="SUPFAM" id="SSF53474">
    <property type="entry name" value="alpha/beta-Hydrolases"/>
    <property type="match status" value="1"/>
</dbReference>
<evidence type="ECO:0008006" key="3">
    <source>
        <dbReference type="Google" id="ProtNLM"/>
    </source>
</evidence>
<accession>A0A317FLT1</accession>
<organism evidence="1 2">
    <name type="scientific">Falsiroseomonas bella</name>
    <dbReference type="NCBI Taxonomy" id="2184016"/>
    <lineage>
        <taxon>Bacteria</taxon>
        <taxon>Pseudomonadati</taxon>
        <taxon>Pseudomonadota</taxon>
        <taxon>Alphaproteobacteria</taxon>
        <taxon>Acetobacterales</taxon>
        <taxon>Roseomonadaceae</taxon>
        <taxon>Falsiroseomonas</taxon>
    </lineage>
</organism>
<name>A0A317FLT1_9PROT</name>
<keyword evidence="2" id="KW-1185">Reference proteome</keyword>
<dbReference type="EMBL" id="QGNA01000001">
    <property type="protein sequence ID" value="PWS38518.1"/>
    <property type="molecule type" value="Genomic_DNA"/>
</dbReference>
<dbReference type="InterPro" id="IPR029058">
    <property type="entry name" value="AB_hydrolase_fold"/>
</dbReference>
<proteinExistence type="predicted"/>
<protein>
    <recommendedName>
        <fullName evidence="3">Alpha/beta hydrolase</fullName>
    </recommendedName>
</protein>
<evidence type="ECO:0000313" key="1">
    <source>
        <dbReference type="EMBL" id="PWS38518.1"/>
    </source>
</evidence>
<sequence length="332" mass="36360">MSLPELYASPTLRVLANVADPARLEAEGYELVTFEPLWRNRQNRPFGDRFAAKYRLNALHIVPVDNSWYQYPDMEDCLAAVARVTGPDVAAMGASMGAYGSVTLSDRFRATRSVAFAPQFSIRRDLVPFETRWAPEAARIAFQPWDGSVAKGCRHYIIYEPGTRDAEHARLIMAQGADVVPVEVPAGGHTVSRVLVEAGALSRIVLRVLAGTPTAEDLLAEIAPKLERSPEWHMNRAAAGPPEEREAHLRAGLAINRKHLWLNYALGAFLAGERRYEEALPHLAFVAIRRPAIPKVARLYLAVCAKTGTVPHPTVPAAAASLPKPDARPPSA</sequence>